<protein>
    <submittedName>
        <fullName evidence="2">Uncharacterized protein</fullName>
    </submittedName>
</protein>
<reference evidence="2 3" key="1">
    <citation type="submission" date="2016-04" db="EMBL/GenBank/DDBJ databases">
        <title>The genome of Intoshia linei affirms orthonectids as highly simplified spiralians.</title>
        <authorList>
            <person name="Mikhailov K.V."/>
            <person name="Slusarev G.S."/>
            <person name="Nikitin M.A."/>
            <person name="Logacheva M.D."/>
            <person name="Penin A."/>
            <person name="Aleoshin V."/>
            <person name="Panchin Y.V."/>
        </authorList>
    </citation>
    <scope>NUCLEOTIDE SEQUENCE [LARGE SCALE GENOMIC DNA]</scope>
    <source>
        <strain evidence="2">Intl2013</strain>
        <tissue evidence="2">Whole animal</tissue>
    </source>
</reference>
<dbReference type="Proteomes" id="UP000078046">
    <property type="component" value="Unassembled WGS sequence"/>
</dbReference>
<dbReference type="AlphaFoldDB" id="A0A177AUH0"/>
<sequence length="730" mass="85895">MDNIDNPTETSIDIDIEDYDKQDEIDAVNDDVEMHKEIDYALEHDLSSLSEESDSDQENKQLNFNQIEMTKPGAYTTKEVDALKLLCESRSRQLNETLEHLEKLKSESEQNDRLSNHQINLLNDEKNELLQKVKQFKQSSDNYKTKYETVQHNNEQLMLKQCHLESTEALLKKKICDKEKALVNLNEYVNSLQSTDTLEKIRTQHLIEIDALRGQCEMDVNNWKNKKQELDHINKELLEKNDDQYNKIRLLNKRLEQSNLERIETVDRLSLVIKQTQDKYQTMIENSIPDNVEMLKYDLKNTKESYNIVVKKNQALIEQVDELNRQLKIHEQFATTDINTLDFDDSFNSENTNLPFAFSTPFSDKMNNDYSNLCEQLRKKHLYSNKLINQLNKTKTTLNEKVSALDDLKIIVYTQKVILDEIKTKIGSFESRQEFEECFQSFVNKDSTNSQKYTIEIFNVLSNIKSLFGEIKIWLLKFKQDFTTTNMFNTKAIRVIGYKLNMVLLENSANGRVIQKHKTNSLELLQVKKDYLDLCDINKNLELQLDTKSTESDENQISVFYQQSNIINNLKQENEHLQNKTIRMKAEIRKKLEMMKTTCIEMVEKLKNKHNMATKSYNKKIYEMKNYYCFTGHCYSKVRNKKKITNDVFNTSPSHFDGFRKSTPNQYKKYSIDSNFKFETTKESGISSKQFSTPISDGENKSFDYINRIGKMKENFLSFMDKFNKIKIPD</sequence>
<evidence type="ECO:0000313" key="3">
    <source>
        <dbReference type="Proteomes" id="UP000078046"/>
    </source>
</evidence>
<evidence type="ECO:0000313" key="2">
    <source>
        <dbReference type="EMBL" id="OAF65172.1"/>
    </source>
</evidence>
<dbReference type="EMBL" id="LWCA01001412">
    <property type="protein sequence ID" value="OAF65172.1"/>
    <property type="molecule type" value="Genomic_DNA"/>
</dbReference>
<feature type="coiled-coil region" evidence="1">
    <location>
        <begin position="306"/>
        <end position="333"/>
    </location>
</feature>
<name>A0A177AUH0_9BILA</name>
<proteinExistence type="predicted"/>
<gene>
    <name evidence="2" type="ORF">A3Q56_06878</name>
</gene>
<keyword evidence="3" id="KW-1185">Reference proteome</keyword>
<feature type="coiled-coil region" evidence="1">
    <location>
        <begin position="220"/>
        <end position="261"/>
    </location>
</feature>
<organism evidence="2 3">
    <name type="scientific">Intoshia linei</name>
    <dbReference type="NCBI Taxonomy" id="1819745"/>
    <lineage>
        <taxon>Eukaryota</taxon>
        <taxon>Metazoa</taxon>
        <taxon>Spiralia</taxon>
        <taxon>Lophotrochozoa</taxon>
        <taxon>Mesozoa</taxon>
        <taxon>Orthonectida</taxon>
        <taxon>Rhopaluridae</taxon>
        <taxon>Intoshia</taxon>
    </lineage>
</organism>
<dbReference type="OrthoDB" id="10064205at2759"/>
<accession>A0A177AUH0</accession>
<keyword evidence="1" id="KW-0175">Coiled coil</keyword>
<comment type="caution">
    <text evidence="2">The sequence shown here is derived from an EMBL/GenBank/DDBJ whole genome shotgun (WGS) entry which is preliminary data.</text>
</comment>
<evidence type="ECO:0000256" key="1">
    <source>
        <dbReference type="SAM" id="Coils"/>
    </source>
</evidence>
<feature type="coiled-coil region" evidence="1">
    <location>
        <begin position="87"/>
        <end position="146"/>
    </location>
</feature>